<gene>
    <name evidence="1" type="ORF">ACCO45_008325</name>
</gene>
<name>A0ACC4DNR6_PURLI</name>
<proteinExistence type="predicted"/>
<sequence>MSPCSATVRLARHSLLRPDHMAADKGSFPWPSRRMRAGGGWQRGSMASSGYGAPSAWTLCAKRQDEREARAAGPFGRRGIWTNANATQPSTEFCERAQQHKGTRGTLQMPTDQAHNSRRTGGLAPPAPKSPRPDPGSCLRAAHPRWAIISARRRFSPKRLAPRGAGLCVREILPFHILEREDADADVQSCKAPEASSCRHSRYSNQVWANLLTLEIACLAIDPQAIRRR</sequence>
<comment type="caution">
    <text evidence="1">The sequence shown here is derived from an EMBL/GenBank/DDBJ whole genome shotgun (WGS) entry which is preliminary data.</text>
</comment>
<accession>A0ACC4DNR6</accession>
<protein>
    <submittedName>
        <fullName evidence="1">Uncharacterized protein</fullName>
    </submittedName>
</protein>
<keyword evidence="2" id="KW-1185">Reference proteome</keyword>
<reference evidence="1" key="1">
    <citation type="submission" date="2024-12" db="EMBL/GenBank/DDBJ databases">
        <title>Comparative genomics and development of molecular markers within Purpureocillium lilacinum and among Purpureocillium species.</title>
        <authorList>
            <person name="Yeh Z.-Y."/>
            <person name="Ni N.-T."/>
            <person name="Lo P.-H."/>
            <person name="Mushyakhwo K."/>
            <person name="Lin C.-F."/>
            <person name="Nai Y.-S."/>
        </authorList>
    </citation>
    <scope>NUCLEOTIDE SEQUENCE</scope>
    <source>
        <strain evidence="1">NCHU-NPUST-175</strain>
    </source>
</reference>
<evidence type="ECO:0000313" key="2">
    <source>
        <dbReference type="Proteomes" id="UP001638806"/>
    </source>
</evidence>
<organism evidence="1 2">
    <name type="scientific">Purpureocillium lilacinum</name>
    <name type="common">Paecilomyces lilacinus</name>
    <dbReference type="NCBI Taxonomy" id="33203"/>
    <lineage>
        <taxon>Eukaryota</taxon>
        <taxon>Fungi</taxon>
        <taxon>Dikarya</taxon>
        <taxon>Ascomycota</taxon>
        <taxon>Pezizomycotina</taxon>
        <taxon>Sordariomycetes</taxon>
        <taxon>Hypocreomycetidae</taxon>
        <taxon>Hypocreales</taxon>
        <taxon>Ophiocordycipitaceae</taxon>
        <taxon>Purpureocillium</taxon>
    </lineage>
</organism>
<dbReference type="Proteomes" id="UP001638806">
    <property type="component" value="Unassembled WGS sequence"/>
</dbReference>
<dbReference type="EMBL" id="JBGNUJ010000007">
    <property type="protein sequence ID" value="KAL3957747.1"/>
    <property type="molecule type" value="Genomic_DNA"/>
</dbReference>
<evidence type="ECO:0000313" key="1">
    <source>
        <dbReference type="EMBL" id="KAL3957747.1"/>
    </source>
</evidence>